<gene>
    <name evidence="2" type="primary">Acey_s0016.g3107</name>
    <name evidence="2" type="ORF">Y032_0016g3107</name>
</gene>
<comment type="caution">
    <text evidence="2">The sequence shown here is derived from an EMBL/GenBank/DDBJ whole genome shotgun (WGS) entry which is preliminary data.</text>
</comment>
<dbReference type="InterPro" id="IPR048703">
    <property type="entry name" value="Tnp_Tc3-like_HTH"/>
</dbReference>
<dbReference type="InterPro" id="IPR036388">
    <property type="entry name" value="WH-like_DNA-bd_sf"/>
</dbReference>
<reference evidence="3" key="1">
    <citation type="journal article" date="2015" name="Nat. Genet.">
        <title>The genome and transcriptome of the zoonotic hookworm Ancylostoma ceylanicum identify infection-specific gene families.</title>
        <authorList>
            <person name="Schwarz E.M."/>
            <person name="Hu Y."/>
            <person name="Antoshechkin I."/>
            <person name="Miller M.M."/>
            <person name="Sternberg P.W."/>
            <person name="Aroian R.V."/>
        </authorList>
    </citation>
    <scope>NUCLEOTIDE SEQUENCE</scope>
    <source>
        <strain evidence="3">HY135</strain>
    </source>
</reference>
<protein>
    <recommendedName>
        <fullName evidence="1">Transposable element Tc3 transposase-like DNA-binding HTH domain-containing protein</fullName>
    </recommendedName>
</protein>
<evidence type="ECO:0000259" key="1">
    <source>
        <dbReference type="Pfam" id="PF21517"/>
    </source>
</evidence>
<dbReference type="Gene3D" id="1.10.10.10">
    <property type="entry name" value="Winged helix-like DNA-binding domain superfamily/Winged helix DNA-binding domain"/>
    <property type="match status" value="1"/>
</dbReference>
<dbReference type="Pfam" id="PF21517">
    <property type="entry name" value="HTH_Tnp_Tc3_2_like"/>
    <property type="match status" value="1"/>
</dbReference>
<dbReference type="OrthoDB" id="5868091at2759"/>
<evidence type="ECO:0000313" key="3">
    <source>
        <dbReference type="Proteomes" id="UP000024635"/>
    </source>
</evidence>
<keyword evidence="3" id="KW-1185">Reference proteome</keyword>
<name>A0A016V7V8_9BILA</name>
<proteinExistence type="predicted"/>
<dbReference type="EMBL" id="JARK01001352">
    <property type="protein sequence ID" value="EYC23067.1"/>
    <property type="molecule type" value="Genomic_DNA"/>
</dbReference>
<evidence type="ECO:0000313" key="2">
    <source>
        <dbReference type="EMBL" id="EYC23067.1"/>
    </source>
</evidence>
<dbReference type="AlphaFoldDB" id="A0A016V7V8"/>
<feature type="domain" description="Transposable element Tc3 transposase-like DNA-binding HTH" evidence="1">
    <location>
        <begin position="44"/>
        <end position="83"/>
    </location>
</feature>
<sequence length="128" mass="14457">MSLSIRAIARQLGRPLCSVHGCLQHTDSSKRNPKCGRPRKVSAHDERRILRVASNSTSSINGIRLDFQLSLSETTTWRVLKRSSAIVREEMKKLPETTDQHKATRMVFAQQNITTDWSKVMVLLEGGL</sequence>
<accession>A0A016V7V8</accession>
<dbReference type="Proteomes" id="UP000024635">
    <property type="component" value="Unassembled WGS sequence"/>
</dbReference>
<organism evidence="2 3">
    <name type="scientific">Ancylostoma ceylanicum</name>
    <dbReference type="NCBI Taxonomy" id="53326"/>
    <lineage>
        <taxon>Eukaryota</taxon>
        <taxon>Metazoa</taxon>
        <taxon>Ecdysozoa</taxon>
        <taxon>Nematoda</taxon>
        <taxon>Chromadorea</taxon>
        <taxon>Rhabditida</taxon>
        <taxon>Rhabditina</taxon>
        <taxon>Rhabditomorpha</taxon>
        <taxon>Strongyloidea</taxon>
        <taxon>Ancylostomatidae</taxon>
        <taxon>Ancylostomatinae</taxon>
        <taxon>Ancylostoma</taxon>
    </lineage>
</organism>